<evidence type="ECO:0000313" key="4">
    <source>
        <dbReference type="Proteomes" id="UP000051497"/>
    </source>
</evidence>
<feature type="domain" description="Aminoglycoside phosphotransferase" evidence="1">
    <location>
        <begin position="33"/>
        <end position="241"/>
    </location>
</feature>
<evidence type="ECO:0000313" key="2">
    <source>
        <dbReference type="EMBL" id="KRG19196.1"/>
    </source>
</evidence>
<gene>
    <name evidence="3" type="ORF">HT99x_015850</name>
    <name evidence="2" type="ORF">HT99x_02855</name>
</gene>
<keyword evidence="2" id="KW-0808">Transferase</keyword>
<sequence length="333" mass="38404">MNQAHLLKLLEHFNLGQLVHEPLRVHGGLLHIMWRIDTSNGSYAVKQLSKNINLKDEKIIRNYELTERIANQFANKGIPAIYAISKNEKYLFIVDNTGYLTYSWGNAKVLDKDAINQKRALEIARILAMIHHINLNLAELEEPEFDIHSKQSLIELVDEAKRNDVVFSTELLKNIDILLDINENYINAIDILRGNIVISHGDLDQKNVMWTDENQPLLIDWESARKLNPTYEIINAALDWSGITTGFNKELFCSMIYAYKEAGGIIDMRYIDAAFWGVLGNWINWMVYNIKRVIEPQNFEEKKLGEAQVHQVLPTILNIYKVKHELINVINGL</sequence>
<dbReference type="EMBL" id="LKAJ01000017">
    <property type="protein sequence ID" value="KRG19196.1"/>
    <property type="molecule type" value="Genomic_DNA"/>
</dbReference>
<dbReference type="InterPro" id="IPR002575">
    <property type="entry name" value="Aminoglycoside_PTrfase"/>
</dbReference>
<proteinExistence type="predicted"/>
<dbReference type="EMBL" id="LKAJ02000003">
    <property type="protein sequence ID" value="MCS5712912.1"/>
    <property type="molecule type" value="Genomic_DNA"/>
</dbReference>
<keyword evidence="2" id="KW-0723">Serine/threonine-protein kinase</keyword>
<dbReference type="Gene3D" id="3.90.1200.10">
    <property type="match status" value="1"/>
</dbReference>
<reference evidence="3" key="3">
    <citation type="submission" date="2021-06" db="EMBL/GenBank/DDBJ databases">
        <title>Genomic Description and Analysis of Intracellular Bacteria, Candidatus Berkiella cookevillensis and Candidatus Berkiella aquae.</title>
        <authorList>
            <person name="Kidane D.T."/>
            <person name="Mehari Y.T."/>
            <person name="Rice F.C."/>
            <person name="Arivett B.A."/>
            <person name="Farone A.L."/>
            <person name="Berk S.G."/>
            <person name="Farone M.B."/>
        </authorList>
    </citation>
    <scope>NUCLEOTIDE SEQUENCE</scope>
    <source>
        <strain evidence="3">HT99</strain>
    </source>
</reference>
<dbReference type="PATRIC" id="fig|1590043.3.peg.2905"/>
<dbReference type="GO" id="GO:0004674">
    <property type="term" value="F:protein serine/threonine kinase activity"/>
    <property type="evidence" value="ECO:0007669"/>
    <property type="project" value="UniProtKB-KW"/>
</dbReference>
<comment type="caution">
    <text evidence="2">The sequence shown here is derived from an EMBL/GenBank/DDBJ whole genome shotgun (WGS) entry which is preliminary data.</text>
</comment>
<keyword evidence="2" id="KW-0418">Kinase</keyword>
<evidence type="ECO:0000313" key="3">
    <source>
        <dbReference type="EMBL" id="MCS5712912.1"/>
    </source>
</evidence>
<reference evidence="2" key="1">
    <citation type="submission" date="2015-09" db="EMBL/GenBank/DDBJ databases">
        <title>Draft Genome Sequences of Two Novel Amoeba-resistant Intranuclear Bacteria, Candidatus Berkiella cookevillensis and Candidatus Berkiella aquae.</title>
        <authorList>
            <person name="Mehari Y.T."/>
            <person name="Arivett B.A."/>
            <person name="Farone A.L."/>
            <person name="Gunderson J.H."/>
            <person name="Farone M.B."/>
        </authorList>
    </citation>
    <scope>NUCLEOTIDE SEQUENCE [LARGE SCALE GENOMIC DNA]</scope>
    <source>
        <strain evidence="2">HT99</strain>
    </source>
</reference>
<dbReference type="Proteomes" id="UP000051497">
    <property type="component" value="Unassembled WGS sequence"/>
</dbReference>
<dbReference type="SUPFAM" id="SSF56112">
    <property type="entry name" value="Protein kinase-like (PK-like)"/>
    <property type="match status" value="1"/>
</dbReference>
<dbReference type="RefSeq" id="WP_075067450.1">
    <property type="nucleotide sequence ID" value="NZ_LKAJ02000003.1"/>
</dbReference>
<dbReference type="OrthoDB" id="2352890at2"/>
<evidence type="ECO:0000259" key="1">
    <source>
        <dbReference type="Pfam" id="PF01636"/>
    </source>
</evidence>
<dbReference type="InterPro" id="IPR011009">
    <property type="entry name" value="Kinase-like_dom_sf"/>
</dbReference>
<protein>
    <submittedName>
        <fullName evidence="3">Phosphotransferase</fullName>
    </submittedName>
    <submittedName>
        <fullName evidence="2">Serine/threonine protein kinase</fullName>
    </submittedName>
</protein>
<name>A0A0Q9YF86_9GAMM</name>
<dbReference type="STRING" id="295108.HT99x_02855"/>
<dbReference type="AlphaFoldDB" id="A0A0Q9YF86"/>
<accession>A0A0Q9YF86</accession>
<keyword evidence="4" id="KW-1185">Reference proteome</keyword>
<organism evidence="2">
    <name type="scientific">Candidatus Berkiella aquae</name>
    <dbReference type="NCBI Taxonomy" id="295108"/>
    <lineage>
        <taxon>Bacteria</taxon>
        <taxon>Pseudomonadati</taxon>
        <taxon>Pseudomonadota</taxon>
        <taxon>Gammaproteobacteria</taxon>
        <taxon>Candidatus Berkiellales</taxon>
        <taxon>Candidatus Berkiellaceae</taxon>
        <taxon>Candidatus Berkiella</taxon>
    </lineage>
</organism>
<dbReference type="Pfam" id="PF01636">
    <property type="entry name" value="APH"/>
    <property type="match status" value="1"/>
</dbReference>
<reference evidence="3" key="2">
    <citation type="journal article" date="2016" name="Genome Announc.">
        <title>Draft Genome Sequences of Two Novel Amoeba-Resistant Intranuclear Bacteria, 'Candidatus Berkiella cookevillensis' and 'Candidatus Berkiella aquae'.</title>
        <authorList>
            <person name="Mehari Y.T."/>
            <person name="Arivett B.A."/>
            <person name="Farone A.L."/>
            <person name="Gunderson J.H."/>
            <person name="Farone M.B."/>
        </authorList>
    </citation>
    <scope>NUCLEOTIDE SEQUENCE</scope>
    <source>
        <strain evidence="3">HT99</strain>
    </source>
</reference>